<comment type="catalytic activity">
    <reaction evidence="14">
        <text>5,6-dihydrouridine(47) in tRNA + NAD(+) = uridine(47) in tRNA + NADH + H(+)</text>
        <dbReference type="Rhea" id="RHEA:53364"/>
        <dbReference type="Rhea" id="RHEA-COMP:13539"/>
        <dbReference type="Rhea" id="RHEA-COMP:13540"/>
        <dbReference type="ChEBI" id="CHEBI:15378"/>
        <dbReference type="ChEBI" id="CHEBI:57540"/>
        <dbReference type="ChEBI" id="CHEBI:57945"/>
        <dbReference type="ChEBI" id="CHEBI:65315"/>
        <dbReference type="ChEBI" id="CHEBI:74443"/>
        <dbReference type="EC" id="1.3.1.89"/>
    </reaction>
    <physiologicalReaction direction="right-to-left" evidence="14">
        <dbReference type="Rhea" id="RHEA:53366"/>
    </physiologicalReaction>
</comment>
<evidence type="ECO:0000256" key="7">
    <source>
        <dbReference type="ARBA" id="ARBA00022737"/>
    </source>
</evidence>
<evidence type="ECO:0000313" key="23">
    <source>
        <dbReference type="Proteomes" id="UP000663891"/>
    </source>
</evidence>
<keyword evidence="2 19" id="KW-0285">Flavoprotein</keyword>
<feature type="region of interest" description="Disordered" evidence="20">
    <location>
        <begin position="276"/>
        <end position="306"/>
    </location>
</feature>
<dbReference type="OrthoDB" id="259935at2759"/>
<dbReference type="InterPro" id="IPR035587">
    <property type="entry name" value="DUS-like_FMN-bd"/>
</dbReference>
<keyword evidence="8 18" id="KW-0863">Zinc-finger</keyword>
<evidence type="ECO:0000256" key="9">
    <source>
        <dbReference type="ARBA" id="ARBA00022833"/>
    </source>
</evidence>
<evidence type="ECO:0000256" key="14">
    <source>
        <dbReference type="ARBA" id="ARBA00048266"/>
    </source>
</evidence>
<keyword evidence="5 19" id="KW-0819">tRNA processing</keyword>
<keyword evidence="12" id="KW-0520">NAD</keyword>
<evidence type="ECO:0000256" key="10">
    <source>
        <dbReference type="ARBA" id="ARBA00022857"/>
    </source>
</evidence>
<evidence type="ECO:0000313" key="22">
    <source>
        <dbReference type="EMBL" id="CAF1063459.1"/>
    </source>
</evidence>
<evidence type="ECO:0000256" key="18">
    <source>
        <dbReference type="PROSITE-ProRule" id="PRU00723"/>
    </source>
</evidence>
<accession>A0A814LF72</accession>
<evidence type="ECO:0000256" key="20">
    <source>
        <dbReference type="SAM" id="MobiDB-lite"/>
    </source>
</evidence>
<evidence type="ECO:0000256" key="17">
    <source>
        <dbReference type="ARBA" id="ARBA00049513"/>
    </source>
</evidence>
<proteinExistence type="inferred from homology"/>
<feature type="zinc finger region" description="C3H1-type" evidence="18">
    <location>
        <begin position="151"/>
        <end position="176"/>
    </location>
</feature>
<dbReference type="GO" id="GO:0102265">
    <property type="term" value="F:tRNA-dihydrouridine47 synthase activity"/>
    <property type="evidence" value="ECO:0007669"/>
    <property type="project" value="UniProtKB-EC"/>
</dbReference>
<evidence type="ECO:0000256" key="12">
    <source>
        <dbReference type="ARBA" id="ARBA00023027"/>
    </source>
</evidence>
<dbReference type="AlphaFoldDB" id="A0A814LF72"/>
<comment type="catalytic activity">
    <reaction evidence="16">
        <text>a 5,6-dihydrouridine in mRNA + NADP(+) = a uridine in mRNA + NADPH + H(+)</text>
        <dbReference type="Rhea" id="RHEA:69855"/>
        <dbReference type="Rhea" id="RHEA-COMP:14658"/>
        <dbReference type="Rhea" id="RHEA-COMP:17789"/>
        <dbReference type="ChEBI" id="CHEBI:15378"/>
        <dbReference type="ChEBI" id="CHEBI:57783"/>
        <dbReference type="ChEBI" id="CHEBI:58349"/>
        <dbReference type="ChEBI" id="CHEBI:65315"/>
        <dbReference type="ChEBI" id="CHEBI:74443"/>
    </reaction>
    <physiologicalReaction direction="right-to-left" evidence="16">
        <dbReference type="Rhea" id="RHEA:69857"/>
    </physiologicalReaction>
</comment>
<feature type="region of interest" description="Disordered" evidence="20">
    <location>
        <begin position="231"/>
        <end position="259"/>
    </location>
</feature>
<evidence type="ECO:0000256" key="6">
    <source>
        <dbReference type="ARBA" id="ARBA00022723"/>
    </source>
</evidence>
<dbReference type="GO" id="GO:0050660">
    <property type="term" value="F:flavin adenine dinucleotide binding"/>
    <property type="evidence" value="ECO:0007669"/>
    <property type="project" value="UniProtKB-UniRule"/>
</dbReference>
<dbReference type="InterPro" id="IPR000571">
    <property type="entry name" value="Znf_CCCH"/>
</dbReference>
<dbReference type="GO" id="GO:0006397">
    <property type="term" value="P:mRNA processing"/>
    <property type="evidence" value="ECO:0007669"/>
    <property type="project" value="UniProtKB-KW"/>
</dbReference>
<evidence type="ECO:0000256" key="8">
    <source>
        <dbReference type="ARBA" id="ARBA00022771"/>
    </source>
</evidence>
<evidence type="ECO:0000256" key="15">
    <source>
        <dbReference type="ARBA" id="ARBA00048342"/>
    </source>
</evidence>
<dbReference type="InterPro" id="IPR013785">
    <property type="entry name" value="Aldolase_TIM"/>
</dbReference>
<keyword evidence="10" id="KW-0521">NADP</keyword>
<feature type="region of interest" description="Disordered" evidence="20">
    <location>
        <begin position="72"/>
        <end position="95"/>
    </location>
</feature>
<keyword evidence="4" id="KW-0507">mRNA processing</keyword>
<evidence type="ECO:0000256" key="16">
    <source>
        <dbReference type="ARBA" id="ARBA00049447"/>
    </source>
</evidence>
<dbReference type="Gene3D" id="3.20.20.70">
    <property type="entry name" value="Aldolase class I"/>
    <property type="match status" value="1"/>
</dbReference>
<organism evidence="22 23">
    <name type="scientific">Adineta steineri</name>
    <dbReference type="NCBI Taxonomy" id="433720"/>
    <lineage>
        <taxon>Eukaryota</taxon>
        <taxon>Metazoa</taxon>
        <taxon>Spiralia</taxon>
        <taxon>Gnathifera</taxon>
        <taxon>Rotifera</taxon>
        <taxon>Eurotatoria</taxon>
        <taxon>Bdelloidea</taxon>
        <taxon>Adinetida</taxon>
        <taxon>Adinetidae</taxon>
        <taxon>Adineta</taxon>
    </lineage>
</organism>
<evidence type="ECO:0000256" key="4">
    <source>
        <dbReference type="ARBA" id="ARBA00022664"/>
    </source>
</evidence>
<dbReference type="PROSITE" id="PS50103">
    <property type="entry name" value="ZF_C3H1"/>
    <property type="match status" value="2"/>
</dbReference>
<keyword evidence="3 19" id="KW-0288">FMN</keyword>
<gene>
    <name evidence="22" type="ORF">VCS650_LOCUS18078</name>
</gene>
<evidence type="ECO:0000256" key="5">
    <source>
        <dbReference type="ARBA" id="ARBA00022694"/>
    </source>
</evidence>
<comment type="function">
    <text evidence="13">Catalyzes the synthesis of dihydrouridine, a modified base, in various RNAs, such as tRNAs, mRNAs and some long non-coding RNAs (lncRNAs). Mainly modifies the uridine in position 47 (U47) in the D-loop of most cytoplasmic tRNAs. Also able to mediate the formation of dihydrouridine in some mRNAs, thereby regulating their translation.</text>
</comment>
<dbReference type="PANTHER" id="PTHR45846:SF1">
    <property type="entry name" value="TRNA-DIHYDROURIDINE(47) SYNTHASE [NAD(P)(+)]-LIKE"/>
    <property type="match status" value="1"/>
</dbReference>
<comment type="caution">
    <text evidence="22">The sequence shown here is derived from an EMBL/GenBank/DDBJ whole genome shotgun (WGS) entry which is preliminary data.</text>
</comment>
<feature type="domain" description="C3H1-type" evidence="21">
    <location>
        <begin position="108"/>
        <end position="138"/>
    </location>
</feature>
<dbReference type="Gene3D" id="4.10.1000.10">
    <property type="entry name" value="Zinc finger, CCCH-type"/>
    <property type="match status" value="1"/>
</dbReference>
<protein>
    <recommendedName>
        <fullName evidence="19">tRNA-dihydrouridine(47) synthase [NAD(P)(+)]</fullName>
        <ecNumber evidence="19">1.3.1.-</ecNumber>
    </recommendedName>
    <alternativeName>
        <fullName evidence="19">tRNA-dihydrouridine synthase 3</fullName>
    </alternativeName>
</protein>
<dbReference type="Proteomes" id="UP000663891">
    <property type="component" value="Unassembled WGS sequence"/>
</dbReference>
<evidence type="ECO:0000256" key="11">
    <source>
        <dbReference type="ARBA" id="ARBA00023002"/>
    </source>
</evidence>
<feature type="domain" description="C3H1-type" evidence="21">
    <location>
        <begin position="151"/>
        <end position="176"/>
    </location>
</feature>
<dbReference type="Pfam" id="PF01207">
    <property type="entry name" value="Dus"/>
    <property type="match status" value="1"/>
</dbReference>
<dbReference type="EMBL" id="CAJNON010000170">
    <property type="protein sequence ID" value="CAF1063459.1"/>
    <property type="molecule type" value="Genomic_DNA"/>
</dbReference>
<keyword evidence="6 18" id="KW-0479">Metal-binding</keyword>
<comment type="catalytic activity">
    <reaction evidence="15">
        <text>a 5,6-dihydrouridine in mRNA + NAD(+) = a uridine in mRNA + NADH + H(+)</text>
        <dbReference type="Rhea" id="RHEA:69851"/>
        <dbReference type="Rhea" id="RHEA-COMP:14658"/>
        <dbReference type="Rhea" id="RHEA-COMP:17789"/>
        <dbReference type="ChEBI" id="CHEBI:15378"/>
        <dbReference type="ChEBI" id="CHEBI:57540"/>
        <dbReference type="ChEBI" id="CHEBI:57945"/>
        <dbReference type="ChEBI" id="CHEBI:65315"/>
        <dbReference type="ChEBI" id="CHEBI:74443"/>
    </reaction>
    <physiologicalReaction direction="right-to-left" evidence="15">
        <dbReference type="Rhea" id="RHEA:69853"/>
    </physiologicalReaction>
</comment>
<name>A0A814LF72_9BILA</name>
<reference evidence="22" key="1">
    <citation type="submission" date="2021-02" db="EMBL/GenBank/DDBJ databases">
        <authorList>
            <person name="Nowell W R."/>
        </authorList>
    </citation>
    <scope>NUCLEOTIDE SEQUENCE</scope>
</reference>
<evidence type="ECO:0000256" key="2">
    <source>
        <dbReference type="ARBA" id="ARBA00022630"/>
    </source>
</evidence>
<evidence type="ECO:0000256" key="1">
    <source>
        <dbReference type="ARBA" id="ARBA00001917"/>
    </source>
</evidence>
<evidence type="ECO:0000256" key="13">
    <source>
        <dbReference type="ARBA" id="ARBA00045365"/>
    </source>
</evidence>
<dbReference type="EC" id="1.3.1.-" evidence="19"/>
<dbReference type="GO" id="GO:0008270">
    <property type="term" value="F:zinc ion binding"/>
    <property type="evidence" value="ECO:0007669"/>
    <property type="project" value="UniProtKB-KW"/>
</dbReference>
<dbReference type="SUPFAM" id="SSF51395">
    <property type="entry name" value="FMN-linked oxidoreductases"/>
    <property type="match status" value="1"/>
</dbReference>
<keyword evidence="11 19" id="KW-0560">Oxidoreductase</keyword>
<comment type="cofactor">
    <cofactor evidence="1 19">
        <name>FMN</name>
        <dbReference type="ChEBI" id="CHEBI:58210"/>
    </cofactor>
</comment>
<evidence type="ECO:0000256" key="19">
    <source>
        <dbReference type="RuleBase" id="RU291113"/>
    </source>
</evidence>
<dbReference type="FunFam" id="3.20.20.70:FF:000067">
    <property type="entry name" value="tRNA-dihydrouridine(47) synthase [NAD(P)(+)]"/>
    <property type="match status" value="1"/>
</dbReference>
<feature type="zinc finger region" description="C3H1-type" evidence="18">
    <location>
        <begin position="108"/>
        <end position="138"/>
    </location>
</feature>
<dbReference type="PANTHER" id="PTHR45846">
    <property type="entry name" value="TRNA-DIHYDROURIDINE(47) SYNTHASE [NAD(P)(+)]-LIKE"/>
    <property type="match status" value="1"/>
</dbReference>
<keyword evidence="9 18" id="KW-0862">Zinc</keyword>
<evidence type="ECO:0000256" key="3">
    <source>
        <dbReference type="ARBA" id="ARBA00022643"/>
    </source>
</evidence>
<sequence>MSLNEDEQSHSLFHQTSHPINERSKLNEEYLNKYETWKTQPGMAQIKLEFIDFDHEIRFKIEHLSETDKKLVTDTNNETNPAEEPKKKKFKGQNKKHLEINARSASNYNDHQLCYFVIRGGIANCSYQSNCKHSHDLTTYLSRRPTDIDSKCYMFDTYGQCQFGILCRFGQAHIDPVTGQNIIVLRPNQIYIEPLNKLPPLLKHLLRRKKYDYTLADRLVRIANKQITKVNVAKRNNPSTTDDDKANEKPHDDNDVGEKEDRSLVDIYYSALKKTDSNPIEANETENIKTDVPVNDGEQQQEQTSRPVPFRTLGAITDVDMIRLKPREKVRIDFNRRLYLAPLTTVGNLPFRRICKEYGCEITCGEMSMTTSLLQGQQQEFALLRRHPSETIFGIQLCGSFVDTMTRTVQMLEENFDYDFIDINCACPIDLVYKKGAGCAITRRTIDFERICRSISCLSTRPITIKLRTGIFTNENNAHEIISLAKSWKSEHDDNHVVDLFTLHGRSKEMRYSKSADWNYVDQCAKLSDPIPLYGVGDVYSFEDYYQKLNETNVSGCMIARGALIKPWLFTEIKEQRAWDISASERFDMLKRYANYGLEHWGSDHSGIERTRRFLLEWISFLYRYIPVGLLERLPHRLNERPPYFFGRNDLGNHSKNELFFFGKLSVYFLETLMASKLCSDWVKLTELLLGKVSSDFQFLPKHKANAYG</sequence>
<comment type="similarity">
    <text evidence="19">Belongs to the dus family. Dus3 subfamily.</text>
</comment>
<comment type="catalytic activity">
    <reaction evidence="17">
        <text>5,6-dihydrouridine(47) in tRNA + NADP(+) = uridine(47) in tRNA + NADPH + H(+)</text>
        <dbReference type="Rhea" id="RHEA:53360"/>
        <dbReference type="Rhea" id="RHEA-COMP:13539"/>
        <dbReference type="Rhea" id="RHEA-COMP:13540"/>
        <dbReference type="ChEBI" id="CHEBI:15378"/>
        <dbReference type="ChEBI" id="CHEBI:57783"/>
        <dbReference type="ChEBI" id="CHEBI:58349"/>
        <dbReference type="ChEBI" id="CHEBI:65315"/>
        <dbReference type="ChEBI" id="CHEBI:74443"/>
        <dbReference type="EC" id="1.3.1.89"/>
    </reaction>
    <physiologicalReaction direction="right-to-left" evidence="17">
        <dbReference type="Rhea" id="RHEA:53362"/>
    </physiologicalReaction>
</comment>
<feature type="compositionally biased region" description="Polar residues" evidence="20">
    <location>
        <begin position="231"/>
        <end position="240"/>
    </location>
</feature>
<feature type="compositionally biased region" description="Basic and acidic residues" evidence="20">
    <location>
        <begin position="242"/>
        <end position="259"/>
    </location>
</feature>
<evidence type="ECO:0000259" key="21">
    <source>
        <dbReference type="PROSITE" id="PS50103"/>
    </source>
</evidence>
<dbReference type="GO" id="GO:0003723">
    <property type="term" value="F:RNA binding"/>
    <property type="evidence" value="ECO:0007669"/>
    <property type="project" value="TreeGrafter"/>
</dbReference>
<keyword evidence="7" id="KW-0677">Repeat</keyword>
<dbReference type="CDD" id="cd02801">
    <property type="entry name" value="DUS_like_FMN"/>
    <property type="match status" value="1"/>
</dbReference>
<feature type="compositionally biased region" description="Polar residues" evidence="20">
    <location>
        <begin position="297"/>
        <end position="306"/>
    </location>
</feature>